<dbReference type="Proteomes" id="UP000814140">
    <property type="component" value="Unassembled WGS sequence"/>
</dbReference>
<proteinExistence type="predicted"/>
<organism evidence="1 2">
    <name type="scientific">Artomyces pyxidatus</name>
    <dbReference type="NCBI Taxonomy" id="48021"/>
    <lineage>
        <taxon>Eukaryota</taxon>
        <taxon>Fungi</taxon>
        <taxon>Dikarya</taxon>
        <taxon>Basidiomycota</taxon>
        <taxon>Agaricomycotina</taxon>
        <taxon>Agaricomycetes</taxon>
        <taxon>Russulales</taxon>
        <taxon>Auriscalpiaceae</taxon>
        <taxon>Artomyces</taxon>
    </lineage>
</organism>
<evidence type="ECO:0000313" key="1">
    <source>
        <dbReference type="EMBL" id="KAI0057457.1"/>
    </source>
</evidence>
<comment type="caution">
    <text evidence="1">The sequence shown here is derived from an EMBL/GenBank/DDBJ whole genome shotgun (WGS) entry which is preliminary data.</text>
</comment>
<name>A0ACB8SMJ6_9AGAM</name>
<dbReference type="EMBL" id="MU277247">
    <property type="protein sequence ID" value="KAI0057457.1"/>
    <property type="molecule type" value="Genomic_DNA"/>
</dbReference>
<protein>
    <submittedName>
        <fullName evidence="1">FAD/NAD-P-binding domain-containing protein</fullName>
    </submittedName>
</protein>
<gene>
    <name evidence="1" type="ORF">BV25DRAFT_1812348</name>
</gene>
<reference evidence="1" key="1">
    <citation type="submission" date="2021-03" db="EMBL/GenBank/DDBJ databases">
        <authorList>
            <consortium name="DOE Joint Genome Institute"/>
            <person name="Ahrendt S."/>
            <person name="Looney B.P."/>
            <person name="Miyauchi S."/>
            <person name="Morin E."/>
            <person name="Drula E."/>
            <person name="Courty P.E."/>
            <person name="Chicoki N."/>
            <person name="Fauchery L."/>
            <person name="Kohler A."/>
            <person name="Kuo A."/>
            <person name="Labutti K."/>
            <person name="Pangilinan J."/>
            <person name="Lipzen A."/>
            <person name="Riley R."/>
            <person name="Andreopoulos W."/>
            <person name="He G."/>
            <person name="Johnson J."/>
            <person name="Barry K.W."/>
            <person name="Grigoriev I.V."/>
            <person name="Nagy L."/>
            <person name="Hibbett D."/>
            <person name="Henrissat B."/>
            <person name="Matheny P.B."/>
            <person name="Labbe J."/>
            <person name="Martin F."/>
        </authorList>
    </citation>
    <scope>NUCLEOTIDE SEQUENCE</scope>
    <source>
        <strain evidence="1">HHB10654</strain>
    </source>
</reference>
<reference evidence="1" key="2">
    <citation type="journal article" date="2022" name="New Phytol.">
        <title>Evolutionary transition to the ectomycorrhizal habit in the genomes of a hyperdiverse lineage of mushroom-forming fungi.</title>
        <authorList>
            <person name="Looney B."/>
            <person name="Miyauchi S."/>
            <person name="Morin E."/>
            <person name="Drula E."/>
            <person name="Courty P.E."/>
            <person name="Kohler A."/>
            <person name="Kuo A."/>
            <person name="LaButti K."/>
            <person name="Pangilinan J."/>
            <person name="Lipzen A."/>
            <person name="Riley R."/>
            <person name="Andreopoulos W."/>
            <person name="He G."/>
            <person name="Johnson J."/>
            <person name="Nolan M."/>
            <person name="Tritt A."/>
            <person name="Barry K.W."/>
            <person name="Grigoriev I.V."/>
            <person name="Nagy L.G."/>
            <person name="Hibbett D."/>
            <person name="Henrissat B."/>
            <person name="Matheny P.B."/>
            <person name="Labbe J."/>
            <person name="Martin F.M."/>
        </authorList>
    </citation>
    <scope>NUCLEOTIDE SEQUENCE</scope>
    <source>
        <strain evidence="1">HHB10654</strain>
    </source>
</reference>
<sequence length="473" mass="52280">MSAPTLRQAPFCIDFIIVGGSIAGLATAFSLAVSGHRVRVLEKSPALSPVAGGLRVPPNLTKILVQWGLEDELLKRASVCRGSNLWDLESGELLGYLGWAEDVMKESGAMFYMMHYNDLQELLYNAAIKAGAKVMFGAAVAKASPLSSDEPSGSTGKKASVTLQNGQVFEADVVIGADGPRSVVRQAVQEAPLEPSWTGTIVFTGNISMETMMKDDILKQEDIALGWPFWFGPERACMEFTVHFFWDEDIPDAPEGWVPNVSTRSLKFNKTIVDPRLRRLMDTLKTVSYQRWMDWPSVAEWVDQSATLVLTGEAARPLMPNCTHGCSMAVEGAAVFGTLFSHLRSPDHVRQLLWAYQDLRQPRAELLHRLELTNASLCMFPPGPERTARNAHMRKSLEVGSNHWDEGALEGQWAEISEVWGYDAIDAADDWWVQWGVLRERALYNDQPDAGIRFDKLEISVHGASAASPSLMA</sequence>
<accession>A0ACB8SMJ6</accession>
<keyword evidence="2" id="KW-1185">Reference proteome</keyword>
<evidence type="ECO:0000313" key="2">
    <source>
        <dbReference type="Proteomes" id="UP000814140"/>
    </source>
</evidence>